<reference evidence="2" key="1">
    <citation type="submission" date="2018-05" db="EMBL/GenBank/DDBJ databases">
        <authorList>
            <person name="Lanie J.A."/>
            <person name="Ng W.-L."/>
            <person name="Kazmierczak K.M."/>
            <person name="Andrzejewski T.M."/>
            <person name="Davidsen T.M."/>
            <person name="Wayne K.J."/>
            <person name="Tettelin H."/>
            <person name="Glass J.I."/>
            <person name="Rusch D."/>
            <person name="Podicherti R."/>
            <person name="Tsui H.-C.T."/>
            <person name="Winkler M.E."/>
        </authorList>
    </citation>
    <scope>NUCLEOTIDE SEQUENCE</scope>
</reference>
<dbReference type="AlphaFoldDB" id="A0A382ABG6"/>
<accession>A0A382ABG6</accession>
<dbReference type="EMBL" id="UINC01024560">
    <property type="protein sequence ID" value="SVA98422.1"/>
    <property type="molecule type" value="Genomic_DNA"/>
</dbReference>
<evidence type="ECO:0000259" key="1">
    <source>
        <dbReference type="PROSITE" id="PS51186"/>
    </source>
</evidence>
<dbReference type="PROSITE" id="PS51186">
    <property type="entry name" value="GNAT"/>
    <property type="match status" value="1"/>
</dbReference>
<dbReference type="GO" id="GO:0016747">
    <property type="term" value="F:acyltransferase activity, transferring groups other than amino-acyl groups"/>
    <property type="evidence" value="ECO:0007669"/>
    <property type="project" value="InterPro"/>
</dbReference>
<gene>
    <name evidence="2" type="ORF">METZ01_LOCUS151276</name>
</gene>
<dbReference type="SUPFAM" id="SSF55729">
    <property type="entry name" value="Acyl-CoA N-acyltransferases (Nat)"/>
    <property type="match status" value="1"/>
</dbReference>
<dbReference type="Gene3D" id="3.40.630.30">
    <property type="match status" value="1"/>
</dbReference>
<protein>
    <recommendedName>
        <fullName evidence="1">N-acetyltransferase domain-containing protein</fullName>
    </recommendedName>
</protein>
<evidence type="ECO:0000313" key="2">
    <source>
        <dbReference type="EMBL" id="SVA98422.1"/>
    </source>
</evidence>
<feature type="domain" description="N-acetyltransferase" evidence="1">
    <location>
        <begin position="8"/>
        <end position="141"/>
    </location>
</feature>
<dbReference type="InterPro" id="IPR016181">
    <property type="entry name" value="Acyl_CoA_acyltransferase"/>
</dbReference>
<name>A0A382ABG6_9ZZZZ</name>
<dbReference type="InterPro" id="IPR000182">
    <property type="entry name" value="GNAT_dom"/>
</dbReference>
<sequence>MKKTQSLIGLKSVTNSDVKFLFDLLKERDPRVNISHRKMPTYSQHTKFIKSKPYSKWYIILKSKQKIGSIYLSKNDEIGIFLSKKFQGKNVGNFALNELIKKNPRKRFLANVNPKNKKSISFFKNNNFKLIQYTFEKAKRK</sequence>
<organism evidence="2">
    <name type="scientific">marine metagenome</name>
    <dbReference type="NCBI Taxonomy" id="408172"/>
    <lineage>
        <taxon>unclassified sequences</taxon>
        <taxon>metagenomes</taxon>
        <taxon>ecological metagenomes</taxon>
    </lineage>
</organism>
<dbReference type="Pfam" id="PF13302">
    <property type="entry name" value="Acetyltransf_3"/>
    <property type="match status" value="1"/>
</dbReference>
<proteinExistence type="predicted"/>